<dbReference type="PATRIC" id="fig|698760.3.peg.7785"/>
<evidence type="ECO:0000256" key="1">
    <source>
        <dbReference type="SAM" id="MobiDB-lite"/>
    </source>
</evidence>
<dbReference type="AlphaFoldDB" id="L7EV82"/>
<feature type="region of interest" description="Disordered" evidence="1">
    <location>
        <begin position="1"/>
        <end position="44"/>
    </location>
</feature>
<reference evidence="2 3" key="1">
    <citation type="journal article" date="2011" name="Plasmid">
        <title>Streptomyces turgidiscabies Car8 contains a modular pathogenicity island that shares virulence genes with other actinobacterial plant pathogens.</title>
        <authorList>
            <person name="Huguet-Tapia J.C."/>
            <person name="Badger J.H."/>
            <person name="Loria R."/>
            <person name="Pettis G.S."/>
        </authorList>
    </citation>
    <scope>NUCLEOTIDE SEQUENCE [LARGE SCALE GENOMIC DNA]</scope>
    <source>
        <strain evidence="2 3">Car8</strain>
    </source>
</reference>
<dbReference type="Proteomes" id="UP000010931">
    <property type="component" value="Unassembled WGS sequence"/>
</dbReference>
<keyword evidence="3" id="KW-1185">Reference proteome</keyword>
<evidence type="ECO:0000313" key="2">
    <source>
        <dbReference type="EMBL" id="ELP63328.1"/>
    </source>
</evidence>
<gene>
    <name evidence="2" type="ORF">STRTUCAR8_02749</name>
</gene>
<accession>L7EV82</accession>
<sequence>MIEPQFGGPESGRALRVRREGARTAAHPGDHDQVGGQDGALPPHLRERCQQAGPTRARHDHAVRDGQDVLGVHTRVGADVVGHGVGVQQHLEAGRGRRPDRRDGRFLERAGRFLAPRARAGGLVVAECLLDPCPPCVIRFAPPQGLQCGAYGRRQLVGIEALAAVTRPAGRAEAERHQILAGVTEPDGAGLVVGVQVRESVPAEGLQFRTARSGPYGGLGGEIDEVRARGGLRDTGRPRVAVPVGVDHGRVRTVGAQAGVVREDDPGVHVEARLGEGVGGLAVRVPGGPVPGGVRPQLTARPALVRGVQHGRVLGGDDAVARVAGGQRARGVVRGGQGHLFHAERGDPPGGVRVAVDVPGIDECGRLHTLSSNLDSTPASP</sequence>
<evidence type="ECO:0000313" key="3">
    <source>
        <dbReference type="Proteomes" id="UP000010931"/>
    </source>
</evidence>
<proteinExistence type="predicted"/>
<comment type="caution">
    <text evidence="2">The sequence shown here is derived from an EMBL/GenBank/DDBJ whole genome shotgun (WGS) entry which is preliminary data.</text>
</comment>
<dbReference type="EMBL" id="AEJB01000525">
    <property type="protein sequence ID" value="ELP63328.1"/>
    <property type="molecule type" value="Genomic_DNA"/>
</dbReference>
<name>L7EV82_STRT8</name>
<feature type="compositionally biased region" description="Basic and acidic residues" evidence="1">
    <location>
        <begin position="17"/>
        <end position="33"/>
    </location>
</feature>
<organism evidence="2 3">
    <name type="scientific">Streptomyces turgidiscabies (strain Car8)</name>
    <dbReference type="NCBI Taxonomy" id="698760"/>
    <lineage>
        <taxon>Bacteria</taxon>
        <taxon>Bacillati</taxon>
        <taxon>Actinomycetota</taxon>
        <taxon>Actinomycetes</taxon>
        <taxon>Kitasatosporales</taxon>
        <taxon>Streptomycetaceae</taxon>
        <taxon>Streptomyces</taxon>
    </lineage>
</organism>
<protein>
    <submittedName>
        <fullName evidence="2">Uncharacterized protein</fullName>
    </submittedName>
</protein>